<keyword evidence="1" id="KW-0805">Transcription regulation</keyword>
<organism evidence="6 7">
    <name type="scientific">Desulforapulum autotrophicum (strain ATCC 43914 / DSM 3382 / VKM B-1955 / HRM2)</name>
    <name type="common">Desulfobacterium autotrophicum</name>
    <dbReference type="NCBI Taxonomy" id="177437"/>
    <lineage>
        <taxon>Bacteria</taxon>
        <taxon>Pseudomonadati</taxon>
        <taxon>Thermodesulfobacteriota</taxon>
        <taxon>Desulfobacteria</taxon>
        <taxon>Desulfobacterales</taxon>
        <taxon>Desulfobacteraceae</taxon>
        <taxon>Desulforapulum</taxon>
    </lineage>
</organism>
<dbReference type="Pfam" id="PF07702">
    <property type="entry name" value="UTRA"/>
    <property type="match status" value="1"/>
</dbReference>
<dbReference type="InterPro" id="IPR050679">
    <property type="entry name" value="Bact_HTH_transcr_reg"/>
</dbReference>
<dbReference type="SUPFAM" id="SSF46785">
    <property type="entry name" value="Winged helix' DNA-binding domain"/>
    <property type="match status" value="1"/>
</dbReference>
<dbReference type="InterPro" id="IPR036388">
    <property type="entry name" value="WH-like_DNA-bd_sf"/>
</dbReference>
<feature type="domain" description="HTH gntR-type" evidence="5">
    <location>
        <begin position="17"/>
        <end position="85"/>
    </location>
</feature>
<dbReference type="Gene3D" id="1.10.10.10">
    <property type="entry name" value="Winged helix-like DNA-binding domain superfamily/Winged helix DNA-binding domain"/>
    <property type="match status" value="1"/>
</dbReference>
<dbReference type="GO" id="GO:0003700">
    <property type="term" value="F:DNA-binding transcription factor activity"/>
    <property type="evidence" value="ECO:0007669"/>
    <property type="project" value="UniProtKB-UniRule"/>
</dbReference>
<dbReference type="GO" id="GO:0006547">
    <property type="term" value="P:L-histidine metabolic process"/>
    <property type="evidence" value="ECO:0007669"/>
    <property type="project" value="UniProtKB-UniRule"/>
</dbReference>
<accession>C0QEW5</accession>
<evidence type="ECO:0000313" key="7">
    <source>
        <dbReference type="Proteomes" id="UP000000442"/>
    </source>
</evidence>
<evidence type="ECO:0000313" key="6">
    <source>
        <dbReference type="EMBL" id="ACN17466.1"/>
    </source>
</evidence>
<evidence type="ECO:0000256" key="1">
    <source>
        <dbReference type="ARBA" id="ARBA00023015"/>
    </source>
</evidence>
<dbReference type="GO" id="GO:0003677">
    <property type="term" value="F:DNA binding"/>
    <property type="evidence" value="ECO:0007669"/>
    <property type="project" value="UniProtKB-UniRule"/>
</dbReference>
<dbReference type="FunFam" id="1.10.10.10:FF:000079">
    <property type="entry name" value="GntR family transcriptional regulator"/>
    <property type="match status" value="1"/>
</dbReference>
<dbReference type="InterPro" id="IPR010248">
    <property type="entry name" value="His_ut_repres"/>
</dbReference>
<dbReference type="InterPro" id="IPR000524">
    <property type="entry name" value="Tscrpt_reg_HTH_GntR"/>
</dbReference>
<dbReference type="NCBIfam" id="TIGR02018">
    <property type="entry name" value="his_ut_repres"/>
    <property type="match status" value="1"/>
</dbReference>
<name>C0QEW5_DESAH</name>
<keyword evidence="3" id="KW-0804">Transcription</keyword>
<dbReference type="PROSITE" id="PS50949">
    <property type="entry name" value="HTH_GNTR"/>
    <property type="match status" value="1"/>
</dbReference>
<evidence type="ECO:0000256" key="3">
    <source>
        <dbReference type="ARBA" id="ARBA00023163"/>
    </source>
</evidence>
<dbReference type="eggNOG" id="COG2188">
    <property type="taxonomic scope" value="Bacteria"/>
</dbReference>
<dbReference type="PRINTS" id="PR00035">
    <property type="entry name" value="HTHGNTR"/>
</dbReference>
<proteinExistence type="predicted"/>
<dbReference type="InterPro" id="IPR011663">
    <property type="entry name" value="UTRA"/>
</dbReference>
<gene>
    <name evidence="6" type="primary">hutC</name>
    <name evidence="6" type="ordered locus">HRM2_44100</name>
</gene>
<reference evidence="6 7" key="1">
    <citation type="journal article" date="2009" name="Environ. Microbiol.">
        <title>Genome sequence of Desulfobacterium autotrophicum HRM2, a marine sulfate reducer oxidizing organic carbon completely to carbon dioxide.</title>
        <authorList>
            <person name="Strittmatter A.W."/>
            <person name="Liesegang H."/>
            <person name="Rabus R."/>
            <person name="Decker I."/>
            <person name="Amann J."/>
            <person name="Andres S."/>
            <person name="Henne A."/>
            <person name="Fricke W.F."/>
            <person name="Martinez-Arias R."/>
            <person name="Bartels D."/>
            <person name="Goesmann A."/>
            <person name="Krause L."/>
            <person name="Puehler A."/>
            <person name="Klenk H.P."/>
            <person name="Richter M."/>
            <person name="Schuler M."/>
            <person name="Gloeckner F.O."/>
            <person name="Meyerdierks A."/>
            <person name="Gottschalk G."/>
            <person name="Amann R."/>
        </authorList>
    </citation>
    <scope>NUCLEOTIDE SEQUENCE [LARGE SCALE GENOMIC DNA]</scope>
    <source>
        <strain evidence="7">ATCC 43914 / DSM 3382 / HRM2</strain>
    </source>
</reference>
<evidence type="ECO:0000256" key="2">
    <source>
        <dbReference type="ARBA" id="ARBA00023125"/>
    </source>
</evidence>
<dbReference type="SUPFAM" id="SSF64288">
    <property type="entry name" value="Chorismate lyase-like"/>
    <property type="match status" value="1"/>
</dbReference>
<dbReference type="PANTHER" id="PTHR44846">
    <property type="entry name" value="MANNOSYL-D-GLYCERATE TRANSPORT/METABOLISM SYSTEM REPRESSOR MNGR-RELATED"/>
    <property type="match status" value="1"/>
</dbReference>
<keyword evidence="7" id="KW-1185">Reference proteome</keyword>
<sequence>MVFKLRRQMKDLTEEPKALYQQVKAHILKKIDSGEWLPDTKIPSENQLVKTLNVSRMTVNRAMRELSEDDRLVRIQGVGTYVARPKPIAALYEIRNIDEEIKEWGGIYSCTVILLAQEKVFPELAVAMKMPMGTKVFHSVIVHKSNGKPVMLGDRFVNPLFAPDYLKQDFTKITPSKYLMGIISPTDIEHIIEAGLPDEQTQQLLEITAQDPCLYLHRQTWSGEGVVTHSRMIYPGTTYRISGRFKTVFSYHEPSLGKA</sequence>
<dbReference type="Proteomes" id="UP000000442">
    <property type="component" value="Chromosome"/>
</dbReference>
<dbReference type="SMART" id="SM00345">
    <property type="entry name" value="HTH_GNTR"/>
    <property type="match status" value="1"/>
</dbReference>
<dbReference type="AlphaFoldDB" id="C0QEW5"/>
<dbReference type="Pfam" id="PF00392">
    <property type="entry name" value="GntR"/>
    <property type="match status" value="1"/>
</dbReference>
<dbReference type="SMART" id="SM00866">
    <property type="entry name" value="UTRA"/>
    <property type="match status" value="1"/>
</dbReference>
<evidence type="ECO:0000256" key="4">
    <source>
        <dbReference type="NCBIfam" id="TIGR02018"/>
    </source>
</evidence>
<dbReference type="STRING" id="177437.HRM2_44100"/>
<dbReference type="CDD" id="cd07377">
    <property type="entry name" value="WHTH_GntR"/>
    <property type="match status" value="1"/>
</dbReference>
<dbReference type="Gene3D" id="3.40.1410.10">
    <property type="entry name" value="Chorismate lyase-like"/>
    <property type="match status" value="1"/>
</dbReference>
<protein>
    <recommendedName>
        <fullName evidence="4">Histidine utilization repressor</fullName>
    </recommendedName>
</protein>
<dbReference type="InterPro" id="IPR028978">
    <property type="entry name" value="Chorismate_lyase_/UTRA_dom_sf"/>
</dbReference>
<dbReference type="KEGG" id="dat:HRM2_44100"/>
<keyword evidence="2" id="KW-0238">DNA-binding</keyword>
<dbReference type="InterPro" id="IPR036390">
    <property type="entry name" value="WH_DNA-bd_sf"/>
</dbReference>
<evidence type="ECO:0000259" key="5">
    <source>
        <dbReference type="PROSITE" id="PS50949"/>
    </source>
</evidence>
<dbReference type="HOGENOM" id="CLU_063236_0_0_7"/>
<dbReference type="GO" id="GO:0045892">
    <property type="term" value="P:negative regulation of DNA-templated transcription"/>
    <property type="evidence" value="ECO:0007669"/>
    <property type="project" value="UniProtKB-UniRule"/>
</dbReference>
<dbReference type="EMBL" id="CP001087">
    <property type="protein sequence ID" value="ACN17466.1"/>
    <property type="molecule type" value="Genomic_DNA"/>
</dbReference>
<dbReference type="PANTHER" id="PTHR44846:SF16">
    <property type="entry name" value="TRANSCRIPTIONAL REGULATOR PHNF-RELATED"/>
    <property type="match status" value="1"/>
</dbReference>